<accession>A0A7Y2M1R3</accession>
<dbReference type="InterPro" id="IPR037523">
    <property type="entry name" value="VOC_core"/>
</dbReference>
<dbReference type="Pfam" id="PF00903">
    <property type="entry name" value="Glyoxalase"/>
    <property type="match status" value="1"/>
</dbReference>
<protein>
    <submittedName>
        <fullName evidence="2">Glyoxalase</fullName>
    </submittedName>
</protein>
<evidence type="ECO:0000259" key="1">
    <source>
        <dbReference type="PROSITE" id="PS51819"/>
    </source>
</evidence>
<dbReference type="Gene3D" id="3.10.180.10">
    <property type="entry name" value="2,3-Dihydroxybiphenyl 1,2-Dioxygenase, domain 1"/>
    <property type="match status" value="1"/>
</dbReference>
<evidence type="ECO:0000313" key="3">
    <source>
        <dbReference type="Proteomes" id="UP000543598"/>
    </source>
</evidence>
<sequence>MTATTLRCELFPDDIGVSVAFYRDVLGFELERDERDADAPYATLRRGDVRLGLARRPPVENSSVRRPPAGVELVLEVDDLVAERARVLAAGWPLDDDLVRRPWGLTDFRVVDPSGYYWRLTDRG</sequence>
<dbReference type="EMBL" id="JABEMB010000025">
    <property type="protein sequence ID" value="NNH04891.1"/>
    <property type="molecule type" value="Genomic_DNA"/>
</dbReference>
<name>A0A7Y2M1R3_9MICO</name>
<gene>
    <name evidence="2" type="ORF">HLA99_13645</name>
</gene>
<keyword evidence="3" id="KW-1185">Reference proteome</keyword>
<dbReference type="PROSITE" id="PS51819">
    <property type="entry name" value="VOC"/>
    <property type="match status" value="1"/>
</dbReference>
<dbReference type="InterPro" id="IPR029068">
    <property type="entry name" value="Glyas_Bleomycin-R_OHBP_Dase"/>
</dbReference>
<proteinExistence type="predicted"/>
<dbReference type="RefSeq" id="WP_167034500.1">
    <property type="nucleotide sequence ID" value="NZ_BAAANA010000002.1"/>
</dbReference>
<evidence type="ECO:0000313" key="2">
    <source>
        <dbReference type="EMBL" id="NNH04891.1"/>
    </source>
</evidence>
<dbReference type="Proteomes" id="UP000543598">
    <property type="component" value="Unassembled WGS sequence"/>
</dbReference>
<dbReference type="AlphaFoldDB" id="A0A7Y2M1R3"/>
<dbReference type="SUPFAM" id="SSF54593">
    <property type="entry name" value="Glyoxalase/Bleomycin resistance protein/Dihydroxybiphenyl dioxygenase"/>
    <property type="match status" value="1"/>
</dbReference>
<comment type="caution">
    <text evidence="2">The sequence shown here is derived from an EMBL/GenBank/DDBJ whole genome shotgun (WGS) entry which is preliminary data.</text>
</comment>
<organism evidence="2 3">
    <name type="scientific">Microbacterium ulmi</name>
    <dbReference type="NCBI Taxonomy" id="179095"/>
    <lineage>
        <taxon>Bacteria</taxon>
        <taxon>Bacillati</taxon>
        <taxon>Actinomycetota</taxon>
        <taxon>Actinomycetes</taxon>
        <taxon>Micrococcales</taxon>
        <taxon>Microbacteriaceae</taxon>
        <taxon>Microbacterium</taxon>
    </lineage>
</organism>
<dbReference type="InterPro" id="IPR004360">
    <property type="entry name" value="Glyas_Fos-R_dOase_dom"/>
</dbReference>
<reference evidence="2 3" key="1">
    <citation type="submission" date="2020-05" db="EMBL/GenBank/DDBJ databases">
        <title>MicrobeNet Type strains.</title>
        <authorList>
            <person name="Nicholson A.C."/>
        </authorList>
    </citation>
    <scope>NUCLEOTIDE SEQUENCE [LARGE SCALE GENOMIC DNA]</scope>
    <source>
        <strain evidence="2 3">JCM 14282</strain>
    </source>
</reference>
<feature type="domain" description="VOC" evidence="1">
    <location>
        <begin position="4"/>
        <end position="123"/>
    </location>
</feature>